<feature type="transmembrane region" description="Helical" evidence="1">
    <location>
        <begin position="107"/>
        <end position="129"/>
    </location>
</feature>
<reference evidence="2 3" key="1">
    <citation type="submission" date="2022-03" db="EMBL/GenBank/DDBJ databases">
        <title>Isotopic signatures of nitrous oxide derived from detoxification processes.</title>
        <authorList>
            <person name="Behrendt U."/>
            <person name="Buchen C."/>
            <person name="Well R."/>
            <person name="Ulrich A."/>
            <person name="Rohe L."/>
            <person name="Kolb S."/>
            <person name="Schloter M."/>
            <person name="Horn M.A."/>
            <person name="Augustin J."/>
        </authorList>
    </citation>
    <scope>NUCLEOTIDE SEQUENCE [LARGE SCALE GENOMIC DNA]</scope>
    <source>
        <strain evidence="2 3">S4-C24</strain>
    </source>
</reference>
<evidence type="ECO:0000313" key="3">
    <source>
        <dbReference type="Proteomes" id="UP000829069"/>
    </source>
</evidence>
<keyword evidence="1" id="KW-0812">Transmembrane</keyword>
<keyword evidence="1" id="KW-0472">Membrane</keyword>
<evidence type="ECO:0000313" key="2">
    <source>
        <dbReference type="EMBL" id="UNK44415.1"/>
    </source>
</evidence>
<gene>
    <name evidence="2" type="ORF">MNQ99_10400</name>
</gene>
<keyword evidence="3" id="KW-1185">Reference proteome</keyword>
<organism evidence="2 3">
    <name type="scientific">Arthrobacter sulfonylureivorans</name>
    <dbReference type="NCBI Taxonomy" id="2486855"/>
    <lineage>
        <taxon>Bacteria</taxon>
        <taxon>Bacillati</taxon>
        <taxon>Actinomycetota</taxon>
        <taxon>Actinomycetes</taxon>
        <taxon>Micrococcales</taxon>
        <taxon>Micrococcaceae</taxon>
        <taxon>Arthrobacter</taxon>
    </lineage>
</organism>
<keyword evidence="1" id="KW-1133">Transmembrane helix</keyword>
<dbReference type="Proteomes" id="UP000829069">
    <property type="component" value="Chromosome"/>
</dbReference>
<evidence type="ECO:0008006" key="4">
    <source>
        <dbReference type="Google" id="ProtNLM"/>
    </source>
</evidence>
<accession>A0ABY3W2W5</accession>
<feature type="transmembrane region" description="Helical" evidence="1">
    <location>
        <begin position="66"/>
        <end position="87"/>
    </location>
</feature>
<proteinExistence type="predicted"/>
<dbReference type="EMBL" id="CP093326">
    <property type="protein sequence ID" value="UNK44415.1"/>
    <property type="molecule type" value="Genomic_DNA"/>
</dbReference>
<feature type="transmembrane region" description="Helical" evidence="1">
    <location>
        <begin position="37"/>
        <end position="54"/>
    </location>
</feature>
<protein>
    <recommendedName>
        <fullName evidence="4">DUF4383 domain-containing protein</fullName>
    </recommendedName>
</protein>
<dbReference type="RefSeq" id="WP_241912903.1">
    <property type="nucleotide sequence ID" value="NZ_CP093326.1"/>
</dbReference>
<sequence>MLLIGFLTIQIVGLRGGAVLGIDNQLIAVTEPNPGFLQMLAIAAVGSASIALLGPAVRNRPKGTRFVFRSGFIAATLIQIAVSAAITAQGSTVLNLNYPKPRWGEGWVIEGGMNSAVHLILIVAGYLLLSSRSVSEKAQTLRSGAGLDRE</sequence>
<evidence type="ECO:0000256" key="1">
    <source>
        <dbReference type="SAM" id="Phobius"/>
    </source>
</evidence>
<name>A0ABY3W2W5_9MICC</name>